<dbReference type="RefSeq" id="WP_207858046.1">
    <property type="nucleotide sequence ID" value="NZ_JAFREP010000005.1"/>
</dbReference>
<keyword evidence="1" id="KW-0732">Signal</keyword>
<name>A0A8J7U4I6_9BACT</name>
<evidence type="ECO:0000313" key="2">
    <source>
        <dbReference type="EMBL" id="MBO1318336.1"/>
    </source>
</evidence>
<evidence type="ECO:0000256" key="1">
    <source>
        <dbReference type="SAM" id="SignalP"/>
    </source>
</evidence>
<evidence type="ECO:0000313" key="3">
    <source>
        <dbReference type="Proteomes" id="UP000664417"/>
    </source>
</evidence>
<dbReference type="Proteomes" id="UP000664417">
    <property type="component" value="Unassembled WGS sequence"/>
</dbReference>
<reference evidence="2" key="1">
    <citation type="submission" date="2021-03" db="EMBL/GenBank/DDBJ databases">
        <authorList>
            <person name="Wang G."/>
        </authorList>
    </citation>
    <scope>NUCLEOTIDE SEQUENCE</scope>
    <source>
        <strain evidence="2">KCTC 12899</strain>
    </source>
</reference>
<comment type="caution">
    <text evidence="2">The sequence shown here is derived from an EMBL/GenBank/DDBJ whole genome shotgun (WGS) entry which is preliminary data.</text>
</comment>
<dbReference type="EMBL" id="JAFREP010000005">
    <property type="protein sequence ID" value="MBO1318336.1"/>
    <property type="molecule type" value="Genomic_DNA"/>
</dbReference>
<organism evidence="2 3">
    <name type="scientific">Acanthopleuribacter pedis</name>
    <dbReference type="NCBI Taxonomy" id="442870"/>
    <lineage>
        <taxon>Bacteria</taxon>
        <taxon>Pseudomonadati</taxon>
        <taxon>Acidobacteriota</taxon>
        <taxon>Holophagae</taxon>
        <taxon>Acanthopleuribacterales</taxon>
        <taxon>Acanthopleuribacteraceae</taxon>
        <taxon>Acanthopleuribacter</taxon>
    </lineage>
</organism>
<proteinExistence type="predicted"/>
<keyword evidence="3" id="KW-1185">Reference proteome</keyword>
<sequence length="128" mass="13924">MSQLTKMFSILALLAFSNPAILCSDSSATGGKDKSQTVYITKTGEKYHADGCRYLKKSKIIQTKQEAKEKGFDPCSVCFKSNISADKNPASTAQKKSKVSDGRCVARTKKGSRCKRVSSASSSTCWQH</sequence>
<gene>
    <name evidence="2" type="ORF">J3U88_07710</name>
</gene>
<dbReference type="AlphaFoldDB" id="A0A8J7U4I6"/>
<accession>A0A8J7U4I6</accession>
<feature type="chain" id="PRO_5035221145" evidence="1">
    <location>
        <begin position="23"/>
        <end position="128"/>
    </location>
</feature>
<feature type="signal peptide" evidence="1">
    <location>
        <begin position="1"/>
        <end position="22"/>
    </location>
</feature>
<protein>
    <submittedName>
        <fullName evidence="2">Uncharacterized protein</fullName>
    </submittedName>
</protein>